<proteinExistence type="predicted"/>
<dbReference type="Pfam" id="PF00501">
    <property type="entry name" value="AMP-binding"/>
    <property type="match status" value="1"/>
</dbReference>
<sequence length="532" mass="57987">MNAPSGQVLPRETCVLRYALERHAAARGGDTYAVFEDGSRWSFADTLAHVRTTAAGLQALGVRQGDRVLIMLPNGAFGLRAMFAANWLGAVMVPTNTAYRGALLEHVIADSRAKVAVVDAALLSRVIEGETAALKRIVVAGSDAPPPSPDGLELLGQGVLLEPGREPADPERPIEPWDTQSIIFTSGTTGRSKGVLSSYMHCYTAMNPATWTCTRADDRHLLHMPIFHIGGAFIAAMALCVGASVAVVERFRTEAFWPTVRRLEVTSVFLLGAMATFLLKAPADDDDREHPLRHVMIVPLGAAGPPFRERFGVDFYTLFNMTEISTPLMSGPNPAKPGMCGQPRDGVTLRLVDAHDVPVPDGTPGELVIRTAAPWTMTHGYDGRPEATAEAWRNGWFHTGDVFVRDADGDFFFVDRLKDAIRRRGENISSWEVEVEILSHPDVREAAVVAVPSEHTEDEVLAVLAPVAGRTIDPAAVIAHLEPRLARFMIPRYIRIVDDLPKTPTAKVEKHVLRAQGLDGPYWDREKPGGRS</sequence>
<dbReference type="PROSITE" id="PS00455">
    <property type="entry name" value="AMP_BINDING"/>
    <property type="match status" value="1"/>
</dbReference>
<dbReference type="Pfam" id="PF13193">
    <property type="entry name" value="AMP-binding_C"/>
    <property type="match status" value="1"/>
</dbReference>
<evidence type="ECO:0000259" key="2">
    <source>
        <dbReference type="Pfam" id="PF00501"/>
    </source>
</evidence>
<evidence type="ECO:0000313" key="4">
    <source>
        <dbReference type="EMBL" id="GHD46185.1"/>
    </source>
</evidence>
<keyword evidence="1" id="KW-0472">Membrane</keyword>
<dbReference type="Gene3D" id="3.30.300.30">
    <property type="match status" value="1"/>
</dbReference>
<dbReference type="InterPro" id="IPR042099">
    <property type="entry name" value="ANL_N_sf"/>
</dbReference>
<dbReference type="SUPFAM" id="SSF56801">
    <property type="entry name" value="Acetyl-CoA synthetase-like"/>
    <property type="match status" value="1"/>
</dbReference>
<comment type="caution">
    <text evidence="4">The sequence shown here is derived from an EMBL/GenBank/DDBJ whole genome shotgun (WGS) entry which is preliminary data.</text>
</comment>
<feature type="domain" description="AMP-binding enzyme C-terminal" evidence="3">
    <location>
        <begin position="432"/>
        <end position="507"/>
    </location>
</feature>
<gene>
    <name evidence="4" type="ORF">GCM10017083_15040</name>
</gene>
<dbReference type="InterPro" id="IPR045851">
    <property type="entry name" value="AMP-bd_C_sf"/>
</dbReference>
<dbReference type="GO" id="GO:0016878">
    <property type="term" value="F:acid-thiol ligase activity"/>
    <property type="evidence" value="ECO:0007669"/>
    <property type="project" value="UniProtKB-ARBA"/>
</dbReference>
<dbReference type="PANTHER" id="PTHR43767:SF1">
    <property type="entry name" value="NONRIBOSOMAL PEPTIDE SYNTHASE PES1 (EUROFUNG)-RELATED"/>
    <property type="match status" value="1"/>
</dbReference>
<accession>A0A919CNX7</accession>
<protein>
    <submittedName>
        <fullName evidence="4">ATP-dependent acyl-CoA ligase</fullName>
    </submittedName>
</protein>
<evidence type="ECO:0000313" key="5">
    <source>
        <dbReference type="Proteomes" id="UP000630353"/>
    </source>
</evidence>
<dbReference type="InterPro" id="IPR000873">
    <property type="entry name" value="AMP-dep_synth/lig_dom"/>
</dbReference>
<dbReference type="Gene3D" id="3.40.50.12780">
    <property type="entry name" value="N-terminal domain of ligase-like"/>
    <property type="match status" value="1"/>
</dbReference>
<dbReference type="PANTHER" id="PTHR43767">
    <property type="entry name" value="LONG-CHAIN-FATTY-ACID--COA LIGASE"/>
    <property type="match status" value="1"/>
</dbReference>
<evidence type="ECO:0000256" key="1">
    <source>
        <dbReference type="SAM" id="Phobius"/>
    </source>
</evidence>
<keyword evidence="1" id="KW-1133">Transmembrane helix</keyword>
<dbReference type="InterPro" id="IPR050237">
    <property type="entry name" value="ATP-dep_AMP-bd_enzyme"/>
</dbReference>
<dbReference type="AlphaFoldDB" id="A0A919CNX7"/>
<dbReference type="RefSeq" id="WP_189988330.1">
    <property type="nucleotide sequence ID" value="NZ_BMZS01000003.1"/>
</dbReference>
<feature type="transmembrane region" description="Helical" evidence="1">
    <location>
        <begin position="226"/>
        <end position="248"/>
    </location>
</feature>
<keyword evidence="4" id="KW-0436">Ligase</keyword>
<dbReference type="InterPro" id="IPR025110">
    <property type="entry name" value="AMP-bd_C"/>
</dbReference>
<keyword evidence="5" id="KW-1185">Reference proteome</keyword>
<feature type="domain" description="AMP-dependent synthetase/ligase" evidence="2">
    <location>
        <begin position="21"/>
        <end position="381"/>
    </location>
</feature>
<name>A0A919CNX7_9PROT</name>
<dbReference type="Proteomes" id="UP000630353">
    <property type="component" value="Unassembled WGS sequence"/>
</dbReference>
<keyword evidence="1" id="KW-0812">Transmembrane</keyword>
<dbReference type="EMBL" id="BMZS01000003">
    <property type="protein sequence ID" value="GHD46185.1"/>
    <property type="molecule type" value="Genomic_DNA"/>
</dbReference>
<evidence type="ECO:0000259" key="3">
    <source>
        <dbReference type="Pfam" id="PF13193"/>
    </source>
</evidence>
<reference evidence="4" key="2">
    <citation type="submission" date="2020-09" db="EMBL/GenBank/DDBJ databases">
        <authorList>
            <person name="Sun Q."/>
            <person name="Kim S."/>
        </authorList>
    </citation>
    <scope>NUCLEOTIDE SEQUENCE</scope>
    <source>
        <strain evidence="4">KCTC 42651</strain>
    </source>
</reference>
<organism evidence="4 5">
    <name type="scientific">Thalassobaculum fulvum</name>
    <dbReference type="NCBI Taxonomy" id="1633335"/>
    <lineage>
        <taxon>Bacteria</taxon>
        <taxon>Pseudomonadati</taxon>
        <taxon>Pseudomonadota</taxon>
        <taxon>Alphaproteobacteria</taxon>
        <taxon>Rhodospirillales</taxon>
        <taxon>Thalassobaculaceae</taxon>
        <taxon>Thalassobaculum</taxon>
    </lineage>
</organism>
<reference evidence="4" key="1">
    <citation type="journal article" date="2014" name="Int. J. Syst. Evol. Microbiol.">
        <title>Complete genome sequence of Corynebacterium casei LMG S-19264T (=DSM 44701T), isolated from a smear-ripened cheese.</title>
        <authorList>
            <consortium name="US DOE Joint Genome Institute (JGI-PGF)"/>
            <person name="Walter F."/>
            <person name="Albersmeier A."/>
            <person name="Kalinowski J."/>
            <person name="Ruckert C."/>
        </authorList>
    </citation>
    <scope>NUCLEOTIDE SEQUENCE</scope>
    <source>
        <strain evidence="4">KCTC 42651</strain>
    </source>
</reference>
<dbReference type="InterPro" id="IPR020845">
    <property type="entry name" value="AMP-binding_CS"/>
</dbReference>